<dbReference type="Gene3D" id="1.10.3210.10">
    <property type="entry name" value="Hypothetical protein af1432"/>
    <property type="match status" value="1"/>
</dbReference>
<sequence length="350" mass="39714">MSAKLFELGAAVESDVFTADGRLLIAKGTILTDYHIEHLHKHNIAQQTDSVPKDQEQTDPALEIEEDSSAIQELYEKNMKMIEDVFHTVNNNGVLTTELFSEAVSIQDELITQLRDDREFIHCMLQKVDVDAYLFKHCLNVGIIARKIGELLKVSISDQILLARMGLFHDIGKIRVDKSILNKPGRLSDTEFEEIKKHTKYGYDLLKGSPLDMIFLLSSLLHHERNDGTGYPGGIKGEKIPQLIQILSVADTFDAICSNRVYKDGRSIFFAVNELMKDAEKGKLNENVVLTFTAYLLHHEKGRLIPLKDGRFIRILHVYPEKPNMPVIAINDKEVLDLKKVGLTLQHYTH</sequence>
<dbReference type="EC" id="3.1.4.-" evidence="2"/>
<dbReference type="RefSeq" id="WP_379748096.1">
    <property type="nucleotide sequence ID" value="NZ_JBHTCP010000013.1"/>
</dbReference>
<accession>A0ABW2NLD3</accession>
<evidence type="ECO:0000313" key="3">
    <source>
        <dbReference type="Proteomes" id="UP001596549"/>
    </source>
</evidence>
<dbReference type="CDD" id="cd00077">
    <property type="entry name" value="HDc"/>
    <property type="match status" value="1"/>
</dbReference>
<dbReference type="PANTHER" id="PTHR43155">
    <property type="entry name" value="CYCLIC DI-GMP PHOSPHODIESTERASE PA4108-RELATED"/>
    <property type="match status" value="1"/>
</dbReference>
<dbReference type="InterPro" id="IPR037522">
    <property type="entry name" value="HD_GYP_dom"/>
</dbReference>
<dbReference type="Proteomes" id="UP001596549">
    <property type="component" value="Unassembled WGS sequence"/>
</dbReference>
<protein>
    <submittedName>
        <fullName evidence="2">HD-GYP domain-containing protein</fullName>
        <ecNumber evidence="2">3.1.4.-</ecNumber>
    </submittedName>
</protein>
<dbReference type="PROSITE" id="PS51832">
    <property type="entry name" value="HD_GYP"/>
    <property type="match status" value="1"/>
</dbReference>
<comment type="caution">
    <text evidence="2">The sequence shown here is derived from an EMBL/GenBank/DDBJ whole genome shotgun (WGS) entry which is preliminary data.</text>
</comment>
<dbReference type="SMART" id="SM00471">
    <property type="entry name" value="HDc"/>
    <property type="match status" value="1"/>
</dbReference>
<feature type="domain" description="HD-GYP" evidence="1">
    <location>
        <begin position="112"/>
        <end position="307"/>
    </location>
</feature>
<keyword evidence="2" id="KW-0378">Hydrolase</keyword>
<reference evidence="3" key="1">
    <citation type="journal article" date="2019" name="Int. J. Syst. Evol. Microbiol.">
        <title>The Global Catalogue of Microorganisms (GCM) 10K type strain sequencing project: providing services to taxonomists for standard genome sequencing and annotation.</title>
        <authorList>
            <consortium name="The Broad Institute Genomics Platform"/>
            <consortium name="The Broad Institute Genome Sequencing Center for Infectious Disease"/>
            <person name="Wu L."/>
            <person name="Ma J."/>
        </authorList>
    </citation>
    <scope>NUCLEOTIDE SEQUENCE [LARGE SCALE GENOMIC DNA]</scope>
    <source>
        <strain evidence="3">NBRC 106396</strain>
    </source>
</reference>
<proteinExistence type="predicted"/>
<gene>
    <name evidence="2" type="ORF">ACFQPF_07340</name>
</gene>
<dbReference type="InterPro" id="IPR003607">
    <property type="entry name" value="HD/PDEase_dom"/>
</dbReference>
<dbReference type="SUPFAM" id="SSF109604">
    <property type="entry name" value="HD-domain/PDEase-like"/>
    <property type="match status" value="1"/>
</dbReference>
<dbReference type="EMBL" id="JBHTCP010000013">
    <property type="protein sequence ID" value="MFC7371485.1"/>
    <property type="molecule type" value="Genomic_DNA"/>
</dbReference>
<dbReference type="GO" id="GO:0016787">
    <property type="term" value="F:hydrolase activity"/>
    <property type="evidence" value="ECO:0007669"/>
    <property type="project" value="UniProtKB-KW"/>
</dbReference>
<dbReference type="Pfam" id="PF13487">
    <property type="entry name" value="HD_5"/>
    <property type="match status" value="1"/>
</dbReference>
<evidence type="ECO:0000259" key="1">
    <source>
        <dbReference type="PROSITE" id="PS51832"/>
    </source>
</evidence>
<keyword evidence="3" id="KW-1185">Reference proteome</keyword>
<name>A0ABW2NLD3_9BACL</name>
<organism evidence="2 3">
    <name type="scientific">Fictibacillus iocasae</name>
    <dbReference type="NCBI Taxonomy" id="2715437"/>
    <lineage>
        <taxon>Bacteria</taxon>
        <taxon>Bacillati</taxon>
        <taxon>Bacillota</taxon>
        <taxon>Bacilli</taxon>
        <taxon>Bacillales</taxon>
        <taxon>Fictibacillaceae</taxon>
        <taxon>Fictibacillus</taxon>
    </lineage>
</organism>
<dbReference type="PANTHER" id="PTHR43155:SF2">
    <property type="entry name" value="CYCLIC DI-GMP PHOSPHODIESTERASE PA4108"/>
    <property type="match status" value="1"/>
</dbReference>
<evidence type="ECO:0000313" key="2">
    <source>
        <dbReference type="EMBL" id="MFC7371485.1"/>
    </source>
</evidence>